<feature type="signal peptide" evidence="2">
    <location>
        <begin position="1"/>
        <end position="20"/>
    </location>
</feature>
<evidence type="ECO:0000313" key="5">
    <source>
        <dbReference type="Proteomes" id="UP000323865"/>
    </source>
</evidence>
<dbReference type="EMBL" id="CP044108">
    <property type="protein sequence ID" value="QEU11267.1"/>
    <property type="molecule type" value="Genomic_DNA"/>
</dbReference>
<dbReference type="InterPro" id="IPR029051">
    <property type="entry name" value="DUF4352"/>
</dbReference>
<evidence type="ECO:0000256" key="1">
    <source>
        <dbReference type="SAM" id="MobiDB-lite"/>
    </source>
</evidence>
<reference evidence="4 5" key="1">
    <citation type="submission" date="2019-09" db="EMBL/GenBank/DDBJ databases">
        <title>FDA dAtabase for Regulatory Grade micrObial Sequences (FDA-ARGOS): Supporting development and validation of Infectious Disease Dx tests.</title>
        <authorList>
            <person name="Sciortino C."/>
            <person name="Tallon L."/>
            <person name="Sadzewicz L."/>
            <person name="Vavikolanu K."/>
            <person name="Mehta A."/>
            <person name="Aluvathingal J."/>
            <person name="Nadendla S."/>
            <person name="Nandy P."/>
            <person name="Geyer C."/>
            <person name="Yan Y."/>
            <person name="Sichtig H."/>
        </authorList>
    </citation>
    <scope>NUCLEOTIDE SEQUENCE [LARGE SCALE GENOMIC DNA]</scope>
    <source>
        <strain evidence="4 5">FDAARGOS_640</strain>
    </source>
</reference>
<name>A0ABX6A273_9MICO</name>
<sequence>MKLRVLRVVSVSSIAVLALASCSGSSEPAAAPPESASPSVAAASAESSAAASSDGAAMSDGEAEGNAGFESTGSVIADRNREKYVALGMTDEDLVGVQWSGDVTTADGKFVEYGDGLRIEFVDVKLGDAAEADELDERDKSKSLVTVRLKVSNSGDSAVPIDSSWLPFNVYEGANLEVADQFVGYGEPELTSPDSANAVGAGSSFEVWASFQVDPGAKLEVETNPDFFGESHTPFVFTGVVAP</sequence>
<evidence type="ECO:0000259" key="3">
    <source>
        <dbReference type="Pfam" id="PF11611"/>
    </source>
</evidence>
<keyword evidence="2" id="KW-0732">Signal</keyword>
<protein>
    <submittedName>
        <fullName evidence="4">DUF4352 domain-containing protein</fullName>
    </submittedName>
</protein>
<evidence type="ECO:0000313" key="4">
    <source>
        <dbReference type="EMBL" id="QEU11267.1"/>
    </source>
</evidence>
<organism evidence="4 5">
    <name type="scientific">Dermabacter vaginalis</name>
    <dbReference type="NCBI Taxonomy" id="1630135"/>
    <lineage>
        <taxon>Bacteria</taxon>
        <taxon>Bacillati</taxon>
        <taxon>Actinomycetota</taxon>
        <taxon>Actinomycetes</taxon>
        <taxon>Micrococcales</taxon>
        <taxon>Dermabacteraceae</taxon>
        <taxon>Dermabacter</taxon>
    </lineage>
</organism>
<dbReference type="Proteomes" id="UP000323865">
    <property type="component" value="Chromosome"/>
</dbReference>
<feature type="domain" description="DUF4352" evidence="3">
    <location>
        <begin position="130"/>
        <end position="230"/>
    </location>
</feature>
<proteinExistence type="predicted"/>
<evidence type="ECO:0000256" key="2">
    <source>
        <dbReference type="SAM" id="SignalP"/>
    </source>
</evidence>
<dbReference type="PROSITE" id="PS51257">
    <property type="entry name" value="PROKAR_LIPOPROTEIN"/>
    <property type="match status" value="1"/>
</dbReference>
<feature type="compositionally biased region" description="Low complexity" evidence="1">
    <location>
        <begin position="26"/>
        <end position="60"/>
    </location>
</feature>
<feature type="chain" id="PRO_5045658708" evidence="2">
    <location>
        <begin position="21"/>
        <end position="243"/>
    </location>
</feature>
<gene>
    <name evidence="4" type="ORF">FOB48_02395</name>
</gene>
<accession>A0ABX6A273</accession>
<feature type="region of interest" description="Disordered" evidence="1">
    <location>
        <begin position="26"/>
        <end position="72"/>
    </location>
</feature>
<keyword evidence="5" id="KW-1185">Reference proteome</keyword>
<dbReference type="Pfam" id="PF11611">
    <property type="entry name" value="DUF4352"/>
    <property type="match status" value="1"/>
</dbReference>